<dbReference type="InterPro" id="IPR051045">
    <property type="entry name" value="TonB-dependent_transducer"/>
</dbReference>
<feature type="domain" description="TonB C-terminal" evidence="11">
    <location>
        <begin position="204"/>
        <end position="267"/>
    </location>
</feature>
<dbReference type="Pfam" id="PF03544">
    <property type="entry name" value="TonB_C"/>
    <property type="match status" value="1"/>
</dbReference>
<evidence type="ECO:0000256" key="4">
    <source>
        <dbReference type="ARBA" id="ARBA00022475"/>
    </source>
</evidence>
<feature type="transmembrane region" description="Helical" evidence="10">
    <location>
        <begin position="102"/>
        <end position="121"/>
    </location>
</feature>
<comment type="caution">
    <text evidence="12">The sequence shown here is derived from an EMBL/GenBank/DDBJ whole genome shotgun (WGS) entry which is preliminary data.</text>
</comment>
<dbReference type="Proteomes" id="UP000298471">
    <property type="component" value="Unassembled WGS sequence"/>
</dbReference>
<reference evidence="12 13" key="1">
    <citation type="submission" date="2019-04" db="EMBL/GenBank/DDBJ databases">
        <authorList>
            <person name="Feng G."/>
            <person name="Zhang J."/>
            <person name="Zhu H."/>
        </authorList>
    </citation>
    <scope>NUCLEOTIDE SEQUENCE [LARGE SCALE GENOMIC DNA]</scope>
    <source>
        <strain evidence="12 13">9PBR-1</strain>
    </source>
</reference>
<keyword evidence="9 10" id="KW-0472">Membrane</keyword>
<evidence type="ECO:0000256" key="9">
    <source>
        <dbReference type="ARBA" id="ARBA00023136"/>
    </source>
</evidence>
<keyword evidence="13" id="KW-1185">Reference proteome</keyword>
<evidence type="ECO:0000259" key="11">
    <source>
        <dbReference type="Pfam" id="PF03544"/>
    </source>
</evidence>
<dbReference type="GO" id="GO:0055085">
    <property type="term" value="P:transmembrane transport"/>
    <property type="evidence" value="ECO:0007669"/>
    <property type="project" value="InterPro"/>
</dbReference>
<name>A0A4Z0QBX2_9BACT</name>
<evidence type="ECO:0000313" key="13">
    <source>
        <dbReference type="Proteomes" id="UP000298471"/>
    </source>
</evidence>
<keyword evidence="4" id="KW-1003">Cell membrane</keyword>
<keyword evidence="7" id="KW-0653">Protein transport</keyword>
<dbReference type="OrthoDB" id="1039448at2"/>
<dbReference type="GO" id="GO:0031992">
    <property type="term" value="F:energy transducer activity"/>
    <property type="evidence" value="ECO:0007669"/>
    <property type="project" value="TreeGrafter"/>
</dbReference>
<keyword evidence="3" id="KW-0813">Transport</keyword>
<evidence type="ECO:0000313" key="12">
    <source>
        <dbReference type="EMBL" id="TGE27577.1"/>
    </source>
</evidence>
<sequence>MGKAGSGVVCLRPLPLPAMLELPILNVRLQACSEDWQQMMPTQQGRHCRSCDREVVDLTTATQADLDAARAASADGRLCGRFLAEQLTRPLPVRLRPKLRRFVVALVLVCGLGMSAGAAWAQVRKAALNTRFEPTTELQLKTPEELSPLALTETEQALAPVGSLPQPPPFLGMVIEQMPEFKGGMKGLRSYLEQTMRYPDSTTASGKVFVNFLVTKTGAVTNARVIKGVDPRLDAEALRVVRQMPAWEPGQQSWRPVEVTYTLPITFSREPDMAPQKRKGKRRVAHQ</sequence>
<dbReference type="PANTHER" id="PTHR33446:SF2">
    <property type="entry name" value="PROTEIN TONB"/>
    <property type="match status" value="1"/>
</dbReference>
<dbReference type="NCBIfam" id="TIGR01352">
    <property type="entry name" value="tonB_Cterm"/>
    <property type="match status" value="1"/>
</dbReference>
<evidence type="ECO:0000256" key="3">
    <source>
        <dbReference type="ARBA" id="ARBA00022448"/>
    </source>
</evidence>
<protein>
    <submittedName>
        <fullName evidence="12">Energy transducer TonB</fullName>
    </submittedName>
</protein>
<dbReference type="InterPro" id="IPR037682">
    <property type="entry name" value="TonB_C"/>
</dbReference>
<dbReference type="AlphaFoldDB" id="A0A4Z0QBX2"/>
<dbReference type="InterPro" id="IPR006260">
    <property type="entry name" value="TonB/TolA_C"/>
</dbReference>
<evidence type="ECO:0000256" key="1">
    <source>
        <dbReference type="ARBA" id="ARBA00004383"/>
    </source>
</evidence>
<comment type="subcellular location">
    <subcellularLocation>
        <location evidence="1">Cell inner membrane</location>
        <topology evidence="1">Single-pass membrane protein</topology>
        <orientation evidence="1">Periplasmic side</orientation>
    </subcellularLocation>
</comment>
<keyword evidence="8 10" id="KW-1133">Transmembrane helix</keyword>
<dbReference type="Gene3D" id="3.30.1150.10">
    <property type="match status" value="1"/>
</dbReference>
<keyword evidence="5" id="KW-0997">Cell inner membrane</keyword>
<evidence type="ECO:0000256" key="6">
    <source>
        <dbReference type="ARBA" id="ARBA00022692"/>
    </source>
</evidence>
<dbReference type="GO" id="GO:0015031">
    <property type="term" value="P:protein transport"/>
    <property type="evidence" value="ECO:0007669"/>
    <property type="project" value="UniProtKB-KW"/>
</dbReference>
<evidence type="ECO:0000256" key="5">
    <source>
        <dbReference type="ARBA" id="ARBA00022519"/>
    </source>
</evidence>
<evidence type="ECO:0000256" key="8">
    <source>
        <dbReference type="ARBA" id="ARBA00022989"/>
    </source>
</evidence>
<comment type="similarity">
    <text evidence="2">Belongs to the TonB family.</text>
</comment>
<organism evidence="12 13">
    <name type="scientific">Hymenobacter metallicola</name>
    <dbReference type="NCBI Taxonomy" id="2563114"/>
    <lineage>
        <taxon>Bacteria</taxon>
        <taxon>Pseudomonadati</taxon>
        <taxon>Bacteroidota</taxon>
        <taxon>Cytophagia</taxon>
        <taxon>Cytophagales</taxon>
        <taxon>Hymenobacteraceae</taxon>
        <taxon>Hymenobacter</taxon>
    </lineage>
</organism>
<evidence type="ECO:0000256" key="10">
    <source>
        <dbReference type="SAM" id="Phobius"/>
    </source>
</evidence>
<gene>
    <name evidence="12" type="ORF">E5K02_14490</name>
</gene>
<dbReference type="GO" id="GO:0098797">
    <property type="term" value="C:plasma membrane protein complex"/>
    <property type="evidence" value="ECO:0007669"/>
    <property type="project" value="TreeGrafter"/>
</dbReference>
<dbReference type="SUPFAM" id="SSF74653">
    <property type="entry name" value="TolA/TonB C-terminal domain"/>
    <property type="match status" value="1"/>
</dbReference>
<accession>A0A4Z0QBX2</accession>
<dbReference type="PANTHER" id="PTHR33446">
    <property type="entry name" value="PROTEIN TONB-RELATED"/>
    <property type="match status" value="1"/>
</dbReference>
<evidence type="ECO:0000256" key="2">
    <source>
        <dbReference type="ARBA" id="ARBA00006555"/>
    </source>
</evidence>
<keyword evidence="6 10" id="KW-0812">Transmembrane</keyword>
<evidence type="ECO:0000256" key="7">
    <source>
        <dbReference type="ARBA" id="ARBA00022927"/>
    </source>
</evidence>
<proteinExistence type="inferred from homology"/>
<dbReference type="EMBL" id="SRMB01000002">
    <property type="protein sequence ID" value="TGE27577.1"/>
    <property type="molecule type" value="Genomic_DNA"/>
</dbReference>